<accession>A0A810KVZ7</accession>
<name>A0A810KVZ7_9ACTN</name>
<keyword evidence="1" id="KW-1133">Transmembrane helix</keyword>
<protein>
    <submittedName>
        <fullName evidence="2">Uncharacterized protein</fullName>
    </submittedName>
</protein>
<feature type="transmembrane region" description="Helical" evidence="1">
    <location>
        <begin position="6"/>
        <end position="31"/>
    </location>
</feature>
<evidence type="ECO:0000313" key="3">
    <source>
        <dbReference type="Proteomes" id="UP000680750"/>
    </source>
</evidence>
<dbReference type="KEGG" id="aser:Asera_14980"/>
<dbReference type="Proteomes" id="UP000680750">
    <property type="component" value="Chromosome"/>
</dbReference>
<proteinExistence type="predicted"/>
<dbReference type="EMBL" id="AP023354">
    <property type="protein sequence ID" value="BCJ27390.1"/>
    <property type="molecule type" value="Genomic_DNA"/>
</dbReference>
<organism evidence="2 3">
    <name type="scientific">Actinocatenispora sera</name>
    <dbReference type="NCBI Taxonomy" id="390989"/>
    <lineage>
        <taxon>Bacteria</taxon>
        <taxon>Bacillati</taxon>
        <taxon>Actinomycetota</taxon>
        <taxon>Actinomycetes</taxon>
        <taxon>Micromonosporales</taxon>
        <taxon>Micromonosporaceae</taxon>
        <taxon>Actinocatenispora</taxon>
    </lineage>
</organism>
<dbReference type="AlphaFoldDB" id="A0A810KVZ7"/>
<dbReference type="RefSeq" id="WP_157034966.1">
    <property type="nucleotide sequence ID" value="NZ_AP023354.1"/>
</dbReference>
<evidence type="ECO:0000256" key="1">
    <source>
        <dbReference type="SAM" id="Phobius"/>
    </source>
</evidence>
<gene>
    <name evidence="2" type="ORF">Asera_14980</name>
</gene>
<sequence>MSTLALYRVAIEVVCALDAAGIVALATYLLAPIAVRHRRPRTRPADPYAAATALADRIRADRLRRGSLRPDGPPVDARRVTGLPTRARRVTGLAVGRARVPLADKAGASWS</sequence>
<keyword evidence="3" id="KW-1185">Reference proteome</keyword>
<reference evidence="2" key="1">
    <citation type="submission" date="2020-08" db="EMBL/GenBank/DDBJ databases">
        <title>Whole genome shotgun sequence of Actinocatenispora sera NBRC 101916.</title>
        <authorList>
            <person name="Komaki H."/>
            <person name="Tamura T."/>
        </authorList>
    </citation>
    <scope>NUCLEOTIDE SEQUENCE</scope>
    <source>
        <strain evidence="2">NBRC 101916</strain>
    </source>
</reference>
<evidence type="ECO:0000313" key="2">
    <source>
        <dbReference type="EMBL" id="BCJ27390.1"/>
    </source>
</evidence>
<keyword evidence="1" id="KW-0472">Membrane</keyword>
<keyword evidence="1" id="KW-0812">Transmembrane</keyword>